<evidence type="ECO:0000259" key="11">
    <source>
        <dbReference type="Pfam" id="PF25097"/>
    </source>
</evidence>
<dbReference type="GO" id="GO:0000289">
    <property type="term" value="P:nuclear-transcribed mRNA poly(A) tail shortening"/>
    <property type="evidence" value="ECO:0007669"/>
    <property type="project" value="UniProtKB-ARBA"/>
</dbReference>
<dbReference type="PANTHER" id="PTHR13162">
    <property type="entry name" value="CCR4-NOT TRANSCRIPTION COMPLEX"/>
    <property type="match status" value="1"/>
</dbReference>
<dbReference type="InterPro" id="IPR032193">
    <property type="entry name" value="CNOT1_TTP_bind"/>
</dbReference>
<comment type="subcellular location">
    <subcellularLocation>
        <location evidence="1">Nucleus</location>
    </subcellularLocation>
</comment>
<gene>
    <name evidence="12" type="ORF">SI7747_18019986</name>
</gene>
<dbReference type="Pfam" id="PF25097">
    <property type="entry name" value="ARM_Cnot1"/>
    <property type="match status" value="1"/>
</dbReference>
<dbReference type="Gene3D" id="1.25.40.790">
    <property type="match status" value="1"/>
</dbReference>
<dbReference type="InterPro" id="IPR055454">
    <property type="entry name" value="CNOT1-like_NOT1_connector"/>
</dbReference>
<evidence type="ECO:0000313" key="12">
    <source>
        <dbReference type="EMBL" id="CAA2634579.1"/>
    </source>
</evidence>
<dbReference type="Pfam" id="PF16418">
    <property type="entry name" value="CNOT1_HEAT"/>
    <property type="match status" value="1"/>
</dbReference>
<organism evidence="12">
    <name type="scientific">Spirodela intermedia</name>
    <name type="common">Intermediate duckweed</name>
    <dbReference type="NCBI Taxonomy" id="51605"/>
    <lineage>
        <taxon>Eukaryota</taxon>
        <taxon>Viridiplantae</taxon>
        <taxon>Streptophyta</taxon>
        <taxon>Embryophyta</taxon>
        <taxon>Tracheophyta</taxon>
        <taxon>Spermatophyta</taxon>
        <taxon>Magnoliopsida</taxon>
        <taxon>Liliopsida</taxon>
        <taxon>Araceae</taxon>
        <taxon>Lemnoideae</taxon>
        <taxon>Spirodela</taxon>
    </lineage>
</organism>
<evidence type="ECO:0000256" key="4">
    <source>
        <dbReference type="ARBA" id="ARBA00023163"/>
    </source>
</evidence>
<evidence type="ECO:0000259" key="10">
    <source>
        <dbReference type="Pfam" id="PF16418"/>
    </source>
</evidence>
<dbReference type="GO" id="GO:0060090">
    <property type="term" value="F:molecular adaptor activity"/>
    <property type="evidence" value="ECO:0007669"/>
    <property type="project" value="TreeGrafter"/>
</dbReference>
<evidence type="ECO:0000256" key="5">
    <source>
        <dbReference type="ARBA" id="ARBA00023242"/>
    </source>
</evidence>
<feature type="domain" description="CCR4-NOT transcription complex subunit 1-like NOT1 connector" evidence="11">
    <location>
        <begin position="1312"/>
        <end position="1447"/>
    </location>
</feature>
<dbReference type="Gene3D" id="1.25.40.800">
    <property type="match status" value="1"/>
</dbReference>
<feature type="domain" description="CCR4-NOT transcription complex subunit 1 CAF1-binding" evidence="8">
    <location>
        <begin position="664"/>
        <end position="883"/>
    </location>
</feature>
<dbReference type="InterPro" id="IPR032191">
    <property type="entry name" value="CNOT1_CAF1_bind"/>
</dbReference>
<evidence type="ECO:0000256" key="2">
    <source>
        <dbReference type="ARBA" id="ARBA00022491"/>
    </source>
</evidence>
<feature type="domain" description="CCR4-NOT transcription complex subunit 1 TTP binding" evidence="9">
    <location>
        <begin position="542"/>
        <end position="634"/>
    </location>
</feature>
<sequence length="1825" mass="203096">MLPFSSIAAKQIRYLFESYKDSDFDYVVRELCQALNLSTSEKIAIGLALSDSENFDFRMRGKNFCVSQIDEICANPIPILSHKQIQEIFMFLYRSEGLSKHMDSFMKMLSLLQLERSEFVLSPILEEDLSGENSFRPLDLFYGHSDNDFDAVLAEIEREMSMADIIRELGYGCTATVSHCKEMLSLFLPLDELTICKILVTIACTHVGNEESQNAHSTFCSALAPETNWNRVIENMDHELFFIPDEPSFSTFMSIYAHACQEPFPLHAICGSVWKNAEGQLSFLRYAVSASPEVFTFAHSGNKLPYVESAQFQSGHGNQAWYCLDLLDLLSQLAERGHAISVRALLEYPLQQLPEILLLGVAHTNSAYNLLQYEISSSVFPLIVKNSAESSVVHHLWHTNPKIVLRGFMDMYNVDPESIFRIVDVCQELKILSSVLETTPFSFSIKLATFASRKEYISLEQWLSENLSMYQDSFFQVCVDFLKGIIGDGMNDRPLGHPAASMNAYEEVSPIFLKVLQTHSGLVSEELCEELKKLLLTATRVKSRVQIDTDSEISASDGSADDVEVEANSYFHQMFSEQLSVDTMVQTLARFKESSERREQLVFECMIGNLFEEYKFFTKYPDRQLSIAAVLFGMHRQPSYNTGFGAAMNIETLVQAAERRDTPIEAPGSEIQDKILFMINNISLTNVDAKAKEFIEILNEKYYPWFAQYMVMKRASIEPNFHDLYLKFLDKVNSKTLNKEILKATYENCKVLLGSDLIKSSSEERSLLKNLGSWLGKFTIGRNQVLRAREIDPKVLIVEAYEKGLMIAVIPFTSKILEPCQSSLAYKPPNPWTMGILSLLAEIYNLPSLKMNLRFDIEVLFKNLGVDLKDVKPSLLLKDRGRELEGNPDFSTKDISTSQTPVVAEVNSGMIPTLNPVDLPPEASGSSHTGVHPNVLSQFSALQLASNALAEEERMGTLTIPERVPSAQGLSQVILPRHNFQLSSSAIPNIGMHVVVNQKLNALGLHLQFQRVLPLAMEKAIREIISPVVQRSVTIASQTTKELVLKDYAMESDESRIYNAAHLMVASLAGSLAHVTCKEPLRIAMSANLRTLLQSLSVSSELLEQAVQLVTNDNLDLGCAVIEQAATEKALQTIDAEITKSLDFRRKQREGTGSAYFDAGTYAQGPFARVPEALRPKPGRLSIAQQRVYEDFLRVPLQSQPSQSSSVLPAVQSSSSGGSVSSAAAQVYGPASGQLNSGIHLTQQAAPGFNTTAQQLDLISEEIDQSASSHGVVADALQQTAGISTITSSFPAPPELHVVEPSPVLESLIVKNAREADIQGVVAEVPEIILKCVSRDEAALAVAQKVFRSLYENASNNLHVSSHLAILSAIRDVCKLVVKELTKIAVGLIYSELLNLAEYNAHLAKLIDGGRNKTATEFAIALVQTLVSQESSLSAELYNTIDALSTSSNVISVPGFPAAKEEKTRQPKEKKVSLLFADWFRLNDLPATDAAYTHYISQLQQNGFLKGGRTNGQLLPTTICCNVQEISVGHCISSEQTITTSQLSIQSPHQVQHLSFSAIDAYANTLLDQGLVKLLFLFSAILCVNFIQKDAEEKKSGFNPRPYFRLFVYWLWEFNSSDFIDGVNLQVLISFANAFHALQPLKVPGLRSLCMARVDQPQKFYAEAASEQQFIQGWPFFHRLLVDLFKFMEPCLRNAELGEPVRFLYKGTLRVLLVLLHDFPDFLCEYHFSFCDVIPPSCIQMRNIDLLAEISQSPRILSDIEGTRPQGSSFLTELKARLLLPPSESIQAGTQYNVPLINSLVLYVGVQVTLHPDEQSLTLHLGING</sequence>
<feature type="domain" description="CCR4-NOT transcription complex subunit 1" evidence="7">
    <location>
        <begin position="1008"/>
        <end position="1149"/>
    </location>
</feature>
<keyword evidence="4" id="KW-0804">Transcription</keyword>
<evidence type="ECO:0000259" key="9">
    <source>
        <dbReference type="Pfam" id="PF16417"/>
    </source>
</evidence>
<dbReference type="GO" id="GO:0000932">
    <property type="term" value="C:P-body"/>
    <property type="evidence" value="ECO:0007669"/>
    <property type="project" value="TreeGrafter"/>
</dbReference>
<dbReference type="Pfam" id="PF16415">
    <property type="entry name" value="CNOT1_CAF1_bind"/>
    <property type="match status" value="1"/>
</dbReference>
<dbReference type="InterPro" id="IPR032194">
    <property type="entry name" value="CNOT1_HEAT"/>
</dbReference>
<dbReference type="CDD" id="cd20710">
    <property type="entry name" value="NOT1_connector"/>
    <property type="match status" value="1"/>
</dbReference>
<name>A0A7I8JTZ9_SPIIN</name>
<dbReference type="GO" id="GO:0005634">
    <property type="term" value="C:nucleus"/>
    <property type="evidence" value="ECO:0007669"/>
    <property type="project" value="UniProtKB-SubCell"/>
</dbReference>
<keyword evidence="5" id="KW-0539">Nucleus</keyword>
<evidence type="ECO:0000259" key="8">
    <source>
        <dbReference type="Pfam" id="PF16415"/>
    </source>
</evidence>
<dbReference type="InterPro" id="IPR007196">
    <property type="entry name" value="CCR4-Not_Not1_C"/>
</dbReference>
<dbReference type="InterPro" id="IPR038535">
    <property type="entry name" value="CNOT1_TTP_bind_sf"/>
</dbReference>
<keyword evidence="3" id="KW-0805">Transcription regulation</keyword>
<protein>
    <submittedName>
        <fullName evidence="12">Uncharacterized protein</fullName>
    </submittedName>
</protein>
<feature type="domain" description="CCR4-NOT transcription complex subunit 1 HEAT repeat" evidence="10">
    <location>
        <begin position="374"/>
        <end position="517"/>
    </location>
</feature>
<dbReference type="GO" id="GO:0017148">
    <property type="term" value="P:negative regulation of translation"/>
    <property type="evidence" value="ECO:0007669"/>
    <property type="project" value="InterPro"/>
</dbReference>
<dbReference type="Proteomes" id="UP001189122">
    <property type="component" value="Unassembled WGS sequence"/>
</dbReference>
<dbReference type="Pfam" id="PF04054">
    <property type="entry name" value="Not1"/>
    <property type="match status" value="1"/>
</dbReference>
<evidence type="ECO:0000259" key="6">
    <source>
        <dbReference type="Pfam" id="PF04054"/>
    </source>
</evidence>
<dbReference type="FunFam" id="1.25.40.180:FF:000012">
    <property type="entry name" value="Ccr4-Not transcription complex subunit"/>
    <property type="match status" value="1"/>
</dbReference>
<reference evidence="12 13" key="1">
    <citation type="submission" date="2019-12" db="EMBL/GenBank/DDBJ databases">
        <authorList>
            <person name="Scholz U."/>
            <person name="Mascher M."/>
            <person name="Fiebig A."/>
        </authorList>
    </citation>
    <scope>NUCLEOTIDE SEQUENCE</scope>
</reference>
<proteinExistence type="predicted"/>
<dbReference type="Gene3D" id="1.25.40.180">
    <property type="match status" value="1"/>
</dbReference>
<dbReference type="EMBL" id="CACRZD030000018">
    <property type="protein sequence ID" value="CAA6673569.1"/>
    <property type="molecule type" value="Genomic_DNA"/>
</dbReference>
<keyword evidence="13" id="KW-1185">Reference proteome</keyword>
<dbReference type="Gene3D" id="1.25.40.840">
    <property type="entry name" value="CCR4-NOT transcription complex subunit 1 TTP binding domain"/>
    <property type="match status" value="1"/>
</dbReference>
<evidence type="ECO:0000256" key="3">
    <source>
        <dbReference type="ARBA" id="ARBA00023015"/>
    </source>
</evidence>
<dbReference type="Pfam" id="PF12842">
    <property type="entry name" value="DUF3819"/>
    <property type="match status" value="1"/>
</dbReference>
<accession>A0A7I8JTZ9</accession>
<evidence type="ECO:0000256" key="1">
    <source>
        <dbReference type="ARBA" id="ARBA00004123"/>
    </source>
</evidence>
<dbReference type="GO" id="GO:0030015">
    <property type="term" value="C:CCR4-NOT core complex"/>
    <property type="evidence" value="ECO:0007669"/>
    <property type="project" value="InterPro"/>
</dbReference>
<evidence type="ECO:0000259" key="7">
    <source>
        <dbReference type="Pfam" id="PF12842"/>
    </source>
</evidence>
<dbReference type="PANTHER" id="PTHR13162:SF8">
    <property type="entry name" value="CCR4-NOT TRANSCRIPTION COMPLEX SUBUNIT 1"/>
    <property type="match status" value="1"/>
</dbReference>
<evidence type="ECO:0000313" key="13">
    <source>
        <dbReference type="Proteomes" id="UP001189122"/>
    </source>
</evidence>
<dbReference type="InterPro" id="IPR024557">
    <property type="entry name" value="CNOT1_dom_4"/>
</dbReference>
<keyword evidence="2" id="KW-0678">Repressor</keyword>
<dbReference type="InterPro" id="IPR040398">
    <property type="entry name" value="Not1"/>
</dbReference>
<feature type="domain" description="CCR4-Not complex component Not1 C-terminal" evidence="6">
    <location>
        <begin position="1619"/>
        <end position="1748"/>
    </location>
</feature>
<dbReference type="Pfam" id="PF16417">
    <property type="entry name" value="CNOT1_TTP_bind"/>
    <property type="match status" value="1"/>
</dbReference>
<dbReference type="EMBL" id="LR743605">
    <property type="protein sequence ID" value="CAA2634579.1"/>
    <property type="molecule type" value="Genomic_DNA"/>
</dbReference>